<dbReference type="InterPro" id="IPR012495">
    <property type="entry name" value="TadE-like_dom"/>
</dbReference>
<sequence length="117" mass="12041">MSARRDRERGQAALEFVGVVTLLLIVGLSAVQLGLAAYAVQQAGTAARAAARTASYREADVDPVTAGNAAVSGWLDAEVDVGDTGEAVTATATVQVPSVLPLFQFGPAVRRATMPKD</sequence>
<name>A0A6G9GXI1_9ACTN</name>
<dbReference type="Proteomes" id="UP000501179">
    <property type="component" value="Chromosome"/>
</dbReference>
<reference evidence="3 4" key="1">
    <citation type="submission" date="2020-03" db="EMBL/GenBank/DDBJ databases">
        <title>A novel species.</title>
        <authorList>
            <person name="Gao J."/>
        </authorList>
    </citation>
    <scope>NUCLEOTIDE SEQUENCE [LARGE SCALE GENOMIC DNA]</scope>
    <source>
        <strain evidence="3 4">QMT-12</strain>
    </source>
</reference>
<dbReference type="RefSeq" id="WP_167027820.1">
    <property type="nucleotide sequence ID" value="NZ_CP050177.1"/>
</dbReference>
<feature type="transmembrane region" description="Helical" evidence="1">
    <location>
        <begin position="12"/>
        <end position="40"/>
    </location>
</feature>
<evidence type="ECO:0000313" key="4">
    <source>
        <dbReference type="Proteomes" id="UP000501179"/>
    </source>
</evidence>
<keyword evidence="1" id="KW-0472">Membrane</keyword>
<keyword evidence="1" id="KW-0812">Transmembrane</keyword>
<keyword evidence="1" id="KW-1133">Transmembrane helix</keyword>
<feature type="domain" description="TadE-like" evidence="2">
    <location>
        <begin position="10"/>
        <end position="52"/>
    </location>
</feature>
<dbReference type="KEGG" id="slia:HA039_11795"/>
<protein>
    <submittedName>
        <fullName evidence="3">Pilus assembly protein</fullName>
    </submittedName>
</protein>
<organism evidence="3 4">
    <name type="scientific">Streptomyces liangshanensis</name>
    <dbReference type="NCBI Taxonomy" id="2717324"/>
    <lineage>
        <taxon>Bacteria</taxon>
        <taxon>Bacillati</taxon>
        <taxon>Actinomycetota</taxon>
        <taxon>Actinomycetes</taxon>
        <taxon>Kitasatosporales</taxon>
        <taxon>Streptomycetaceae</taxon>
        <taxon>Streptomyces</taxon>
    </lineage>
</organism>
<dbReference type="EMBL" id="CP050177">
    <property type="protein sequence ID" value="QIQ02920.1"/>
    <property type="molecule type" value="Genomic_DNA"/>
</dbReference>
<evidence type="ECO:0000313" key="3">
    <source>
        <dbReference type="EMBL" id="QIQ02920.1"/>
    </source>
</evidence>
<gene>
    <name evidence="3" type="ORF">HA039_11795</name>
</gene>
<dbReference type="AlphaFoldDB" id="A0A6G9GXI1"/>
<dbReference type="Pfam" id="PF07811">
    <property type="entry name" value="TadE"/>
    <property type="match status" value="1"/>
</dbReference>
<evidence type="ECO:0000259" key="2">
    <source>
        <dbReference type="Pfam" id="PF07811"/>
    </source>
</evidence>
<evidence type="ECO:0000256" key="1">
    <source>
        <dbReference type="SAM" id="Phobius"/>
    </source>
</evidence>
<proteinExistence type="predicted"/>
<keyword evidence="4" id="KW-1185">Reference proteome</keyword>
<accession>A0A6G9GXI1</accession>